<organism evidence="1">
    <name type="scientific">viral metagenome</name>
    <dbReference type="NCBI Taxonomy" id="1070528"/>
    <lineage>
        <taxon>unclassified sequences</taxon>
        <taxon>metagenomes</taxon>
        <taxon>organismal metagenomes</taxon>
    </lineage>
</organism>
<protein>
    <submittedName>
        <fullName evidence="1">Uncharacterized protein</fullName>
    </submittedName>
</protein>
<accession>A0A6C0CSJ5</accession>
<evidence type="ECO:0000313" key="1">
    <source>
        <dbReference type="EMBL" id="QHT07187.1"/>
    </source>
</evidence>
<sequence>MNMGQFVYDIASSYDAFGRLRVSEPYTIFNSKLLYDNQPTFWHDLQISGSNTTSTFNSNEAAVTLSVSSNIAGAHVRQTYQRFAYQPGKSQLVMMTGIIGSYSNDIIRRIGVFDCNNGLFFQSGPDDYYIVKRSSVTGTPVDLAIPQAQWNKNKLDSQSLIQVDFNKGNLFYFNYEWLGIGDICCGLIIGKKYIQLHQFFIGNESYSVSFSKPNLPLRYEISNLGRGPAASMKCVCSTIISEGGQGGLGNSYSIDRYTTKLSISVSNLLYCAIAIRLKNGFESGNIFLENINIVSPTQNVLFYWGVFINPIFSGGDLTYTSKPSSCLEYNITNTTVTMTDGIPLRSGYGIGTNSTLTADLLSATFSIGTSITGVSDVLVLAIQRIDNQTNDFYASITVREVL</sequence>
<reference evidence="1" key="1">
    <citation type="journal article" date="2020" name="Nature">
        <title>Giant virus diversity and host interactions through global metagenomics.</title>
        <authorList>
            <person name="Schulz F."/>
            <person name="Roux S."/>
            <person name="Paez-Espino D."/>
            <person name="Jungbluth S."/>
            <person name="Walsh D.A."/>
            <person name="Denef V.J."/>
            <person name="McMahon K.D."/>
            <person name="Konstantinidis K.T."/>
            <person name="Eloe-Fadrosh E.A."/>
            <person name="Kyrpides N.C."/>
            <person name="Woyke T."/>
        </authorList>
    </citation>
    <scope>NUCLEOTIDE SEQUENCE</scope>
    <source>
        <strain evidence="1">GVMAG-M-3300021962-46</strain>
    </source>
</reference>
<proteinExistence type="predicted"/>
<name>A0A6C0CSJ5_9ZZZZ</name>
<dbReference type="EMBL" id="MN739480">
    <property type="protein sequence ID" value="QHT07187.1"/>
    <property type="molecule type" value="Genomic_DNA"/>
</dbReference>
<dbReference type="AlphaFoldDB" id="A0A6C0CSJ5"/>